<evidence type="ECO:0000313" key="2">
    <source>
        <dbReference type="EMBL" id="PNY25115.1"/>
    </source>
</evidence>
<accession>A0A2K3QC42</accession>
<dbReference type="PANTHER" id="PTHR33993:SF2">
    <property type="entry name" value="VOC DOMAIN-CONTAINING PROTEIN"/>
    <property type="match status" value="1"/>
</dbReference>
<evidence type="ECO:0000259" key="1">
    <source>
        <dbReference type="Pfam" id="PF00903"/>
    </source>
</evidence>
<evidence type="ECO:0000313" key="3">
    <source>
        <dbReference type="Proteomes" id="UP000236621"/>
    </source>
</evidence>
<sequence length="137" mass="15251">MSDWKPPPFGTPTWMGIPAKDMARASEFYKTVFNLPFMTPQPAYHPENEVRLFDFSNESLSLTGGILQTPDKTGVIKGDKGGICVYWFVEDVEESAKIIEAAGGKMLSDKVMVAEFGAYRYFEDTEGTVGAVYMMVK</sequence>
<dbReference type="InterPro" id="IPR052164">
    <property type="entry name" value="Anthracycline_SecMetBiosynth"/>
</dbReference>
<proteinExistence type="predicted"/>
<dbReference type="InterPro" id="IPR004360">
    <property type="entry name" value="Glyas_Fos-R_dOase_dom"/>
</dbReference>
<organism evidence="2 3">
    <name type="scientific">Tolypocladium capitatum</name>
    <dbReference type="NCBI Taxonomy" id="45235"/>
    <lineage>
        <taxon>Eukaryota</taxon>
        <taxon>Fungi</taxon>
        <taxon>Dikarya</taxon>
        <taxon>Ascomycota</taxon>
        <taxon>Pezizomycotina</taxon>
        <taxon>Sordariomycetes</taxon>
        <taxon>Hypocreomycetidae</taxon>
        <taxon>Hypocreales</taxon>
        <taxon>Ophiocordycipitaceae</taxon>
        <taxon>Tolypocladium</taxon>
    </lineage>
</organism>
<protein>
    <recommendedName>
        <fullName evidence="1">Glyoxalase/fosfomycin resistance/dioxygenase domain-containing protein</fullName>
    </recommendedName>
</protein>
<dbReference type="PANTHER" id="PTHR33993">
    <property type="entry name" value="GLYOXALASE-RELATED"/>
    <property type="match status" value="1"/>
</dbReference>
<dbReference type="OrthoDB" id="447346at2759"/>
<dbReference type="InterPro" id="IPR029068">
    <property type="entry name" value="Glyas_Bleomycin-R_OHBP_Dase"/>
</dbReference>
<dbReference type="STRING" id="45235.A0A2K3QC42"/>
<dbReference type="AlphaFoldDB" id="A0A2K3QC42"/>
<name>A0A2K3QC42_9HYPO</name>
<dbReference type="Pfam" id="PF00903">
    <property type="entry name" value="Glyoxalase"/>
    <property type="match status" value="1"/>
</dbReference>
<reference evidence="2 3" key="1">
    <citation type="submission" date="2017-08" db="EMBL/GenBank/DDBJ databases">
        <title>Harnessing the power of phylogenomics to disentangle the directionality and signatures of interkingdom host jumping in the parasitic fungal genus Tolypocladium.</title>
        <authorList>
            <person name="Quandt C.A."/>
            <person name="Patterson W."/>
            <person name="Spatafora J.W."/>
        </authorList>
    </citation>
    <scope>NUCLEOTIDE SEQUENCE [LARGE SCALE GENOMIC DNA]</scope>
    <source>
        <strain evidence="2 3">CBS 113982</strain>
    </source>
</reference>
<keyword evidence="3" id="KW-1185">Reference proteome</keyword>
<dbReference type="Proteomes" id="UP000236621">
    <property type="component" value="Unassembled WGS sequence"/>
</dbReference>
<dbReference type="SUPFAM" id="SSF54593">
    <property type="entry name" value="Glyoxalase/Bleomycin resistance protein/Dihydroxybiphenyl dioxygenase"/>
    <property type="match status" value="1"/>
</dbReference>
<gene>
    <name evidence="2" type="ORF">TCAP_04970</name>
</gene>
<dbReference type="EMBL" id="NRSZ01000806">
    <property type="protein sequence ID" value="PNY25115.1"/>
    <property type="molecule type" value="Genomic_DNA"/>
</dbReference>
<comment type="caution">
    <text evidence="2">The sequence shown here is derived from an EMBL/GenBank/DDBJ whole genome shotgun (WGS) entry which is preliminary data.</text>
</comment>
<dbReference type="Gene3D" id="3.10.180.10">
    <property type="entry name" value="2,3-Dihydroxybiphenyl 1,2-Dioxygenase, domain 1"/>
    <property type="match status" value="1"/>
</dbReference>
<feature type="domain" description="Glyoxalase/fosfomycin resistance/dioxygenase" evidence="1">
    <location>
        <begin position="15"/>
        <end position="127"/>
    </location>
</feature>